<evidence type="ECO:0000256" key="6">
    <source>
        <dbReference type="ARBA" id="ARBA00023136"/>
    </source>
</evidence>
<evidence type="ECO:0000313" key="9">
    <source>
        <dbReference type="EMBL" id="MCC8431799.1"/>
    </source>
</evidence>
<feature type="transmembrane region" description="Helical" evidence="7">
    <location>
        <begin position="69"/>
        <end position="88"/>
    </location>
</feature>
<keyword evidence="10" id="KW-1185">Reference proteome</keyword>
<gene>
    <name evidence="9" type="ORF">LJ725_22710</name>
</gene>
<evidence type="ECO:0000256" key="4">
    <source>
        <dbReference type="ARBA" id="ARBA00022692"/>
    </source>
</evidence>
<name>A0ABS8L0D6_9HYPH</name>
<evidence type="ECO:0000256" key="3">
    <source>
        <dbReference type="ARBA" id="ARBA00022475"/>
    </source>
</evidence>
<keyword evidence="4 7" id="KW-0812">Transmembrane</keyword>
<evidence type="ECO:0000313" key="10">
    <source>
        <dbReference type="Proteomes" id="UP001198862"/>
    </source>
</evidence>
<reference evidence="9 10" key="1">
    <citation type="submission" date="2021-11" db="EMBL/GenBank/DDBJ databases">
        <authorList>
            <person name="Lee D.-H."/>
            <person name="Kim S.-B."/>
        </authorList>
    </citation>
    <scope>NUCLEOTIDE SEQUENCE [LARGE SCALE GENOMIC DNA]</scope>
    <source>
        <strain evidence="9 10">KCTC 52223</strain>
    </source>
</reference>
<feature type="transmembrane region" description="Helical" evidence="7">
    <location>
        <begin position="175"/>
        <end position="202"/>
    </location>
</feature>
<protein>
    <submittedName>
        <fullName evidence="9">ABC transporter permease</fullName>
    </submittedName>
</protein>
<evidence type="ECO:0000256" key="7">
    <source>
        <dbReference type="RuleBase" id="RU363032"/>
    </source>
</evidence>
<keyword evidence="3" id="KW-1003">Cell membrane</keyword>
<evidence type="ECO:0000256" key="2">
    <source>
        <dbReference type="ARBA" id="ARBA00022448"/>
    </source>
</evidence>
<evidence type="ECO:0000256" key="5">
    <source>
        <dbReference type="ARBA" id="ARBA00022989"/>
    </source>
</evidence>
<dbReference type="Pfam" id="PF00528">
    <property type="entry name" value="BPD_transp_1"/>
    <property type="match status" value="1"/>
</dbReference>
<dbReference type="CDD" id="cd06261">
    <property type="entry name" value="TM_PBP2"/>
    <property type="match status" value="1"/>
</dbReference>
<comment type="similarity">
    <text evidence="7">Belongs to the binding-protein-dependent transport system permease family.</text>
</comment>
<dbReference type="PROSITE" id="PS50928">
    <property type="entry name" value="ABC_TM1"/>
    <property type="match status" value="1"/>
</dbReference>
<dbReference type="EMBL" id="JAJISD010000011">
    <property type="protein sequence ID" value="MCC8431799.1"/>
    <property type="molecule type" value="Genomic_DNA"/>
</dbReference>
<dbReference type="Gene3D" id="1.10.3720.10">
    <property type="entry name" value="MetI-like"/>
    <property type="match status" value="1"/>
</dbReference>
<feature type="domain" description="ABC transmembrane type-1" evidence="8">
    <location>
        <begin position="61"/>
        <end position="239"/>
    </location>
</feature>
<keyword evidence="6 7" id="KW-0472">Membrane</keyword>
<dbReference type="PANTHER" id="PTHR30151:SF20">
    <property type="entry name" value="ABC TRANSPORTER PERMEASE PROTEIN HI_0355-RELATED"/>
    <property type="match status" value="1"/>
</dbReference>
<comment type="caution">
    <text evidence="9">The sequence shown here is derived from an EMBL/GenBank/DDBJ whole genome shotgun (WGS) entry which is preliminary data.</text>
</comment>
<comment type="subcellular location">
    <subcellularLocation>
        <location evidence="1 7">Cell membrane</location>
        <topology evidence="1 7">Multi-pass membrane protein</topology>
    </subcellularLocation>
</comment>
<dbReference type="PANTHER" id="PTHR30151">
    <property type="entry name" value="ALKANE SULFONATE ABC TRANSPORTER-RELATED, MEMBRANE SUBUNIT"/>
    <property type="match status" value="1"/>
</dbReference>
<evidence type="ECO:0000259" key="8">
    <source>
        <dbReference type="PROSITE" id="PS50928"/>
    </source>
</evidence>
<dbReference type="RefSeq" id="WP_230553225.1">
    <property type="nucleotide sequence ID" value="NZ_JAJISD010000011.1"/>
</dbReference>
<feature type="transmembrane region" description="Helical" evidence="7">
    <location>
        <begin position="17"/>
        <end position="39"/>
    </location>
</feature>
<sequence>MSGSSSSRFADRATIPAVYLILLVAWEVSVRVFAIPAWILPAPSEIGSTALKWAPELGLNSLVTLRETLVGFLLAIALSLPLAVLIALNATARRLLYPILLGLQSVPKVAVAPLIILWLGLSEWPKIVIVILVCFFPILVNLIAGLEAAPRTMLDLMRSLGASQHMIFRRLRIPVALPHFFTGCKVAVTFAVIGSVIGEFVAAQEGLGYLILISTSQSQTPLAFAAIALLTLLSIALFHGIEWIERRVIDWTP</sequence>
<dbReference type="InterPro" id="IPR035906">
    <property type="entry name" value="MetI-like_sf"/>
</dbReference>
<feature type="transmembrane region" description="Helical" evidence="7">
    <location>
        <begin position="95"/>
        <end position="121"/>
    </location>
</feature>
<evidence type="ECO:0000256" key="1">
    <source>
        <dbReference type="ARBA" id="ARBA00004651"/>
    </source>
</evidence>
<feature type="transmembrane region" description="Helical" evidence="7">
    <location>
        <begin position="127"/>
        <end position="149"/>
    </location>
</feature>
<organism evidence="9 10">
    <name type="scientific">Reyranella aquatilis</name>
    <dbReference type="NCBI Taxonomy" id="2035356"/>
    <lineage>
        <taxon>Bacteria</taxon>
        <taxon>Pseudomonadati</taxon>
        <taxon>Pseudomonadota</taxon>
        <taxon>Alphaproteobacteria</taxon>
        <taxon>Hyphomicrobiales</taxon>
        <taxon>Reyranellaceae</taxon>
        <taxon>Reyranella</taxon>
    </lineage>
</organism>
<dbReference type="Proteomes" id="UP001198862">
    <property type="component" value="Unassembled WGS sequence"/>
</dbReference>
<accession>A0ABS8L0D6</accession>
<keyword evidence="2 7" id="KW-0813">Transport</keyword>
<dbReference type="InterPro" id="IPR000515">
    <property type="entry name" value="MetI-like"/>
</dbReference>
<feature type="transmembrane region" description="Helical" evidence="7">
    <location>
        <begin position="222"/>
        <end position="241"/>
    </location>
</feature>
<keyword evidence="5 7" id="KW-1133">Transmembrane helix</keyword>
<dbReference type="SUPFAM" id="SSF161098">
    <property type="entry name" value="MetI-like"/>
    <property type="match status" value="1"/>
</dbReference>
<proteinExistence type="inferred from homology"/>